<feature type="transmembrane region" description="Helical" evidence="1">
    <location>
        <begin position="360"/>
        <end position="378"/>
    </location>
</feature>
<feature type="transmembrane region" description="Helical" evidence="1">
    <location>
        <begin position="49"/>
        <end position="82"/>
    </location>
</feature>
<reference evidence="2 3" key="1">
    <citation type="journal article" date="2015" name="Microbes Environ.">
        <title>Distribution and evolution of nitrogen fixation genes in the phylum bacteroidetes.</title>
        <authorList>
            <person name="Inoue J."/>
            <person name="Oshima K."/>
            <person name="Suda W."/>
            <person name="Sakamoto M."/>
            <person name="Iino T."/>
            <person name="Noda S."/>
            <person name="Hongoh Y."/>
            <person name="Hattori M."/>
            <person name="Ohkuma M."/>
        </authorList>
    </citation>
    <scope>NUCLEOTIDE SEQUENCE [LARGE SCALE GENOMIC DNA]</scope>
    <source>
        <strain evidence="2">JCM 15548</strain>
    </source>
</reference>
<keyword evidence="1" id="KW-1133">Transmembrane helix</keyword>
<evidence type="ECO:0000313" key="2">
    <source>
        <dbReference type="EMBL" id="GAO30513.1"/>
    </source>
</evidence>
<dbReference type="STRING" id="1236989.JCM15548_12790"/>
<keyword evidence="1" id="KW-0472">Membrane</keyword>
<protein>
    <submittedName>
        <fullName evidence="2">Uncharacterized protein</fullName>
    </submittedName>
</protein>
<feature type="transmembrane region" description="Helical" evidence="1">
    <location>
        <begin position="329"/>
        <end position="348"/>
    </location>
</feature>
<evidence type="ECO:0000313" key="3">
    <source>
        <dbReference type="Proteomes" id="UP000032900"/>
    </source>
</evidence>
<dbReference type="EMBL" id="BAZW01000024">
    <property type="protein sequence ID" value="GAO30513.1"/>
    <property type="molecule type" value="Genomic_DNA"/>
</dbReference>
<gene>
    <name evidence="2" type="ORF">JCM15548_12790</name>
</gene>
<keyword evidence="1" id="KW-0812">Transmembrane</keyword>
<organism evidence="2 3">
    <name type="scientific">Geofilum rubicundum JCM 15548</name>
    <dbReference type="NCBI Taxonomy" id="1236989"/>
    <lineage>
        <taxon>Bacteria</taxon>
        <taxon>Pseudomonadati</taxon>
        <taxon>Bacteroidota</taxon>
        <taxon>Bacteroidia</taxon>
        <taxon>Marinilabiliales</taxon>
        <taxon>Marinilabiliaceae</taxon>
        <taxon>Geofilum</taxon>
    </lineage>
</organism>
<accession>A0A0E9LYZ6</accession>
<evidence type="ECO:0000256" key="1">
    <source>
        <dbReference type="SAM" id="Phobius"/>
    </source>
</evidence>
<dbReference type="AlphaFoldDB" id="A0A0E9LYZ6"/>
<name>A0A0E9LYZ6_9BACT</name>
<feature type="transmembrane region" description="Helical" evidence="1">
    <location>
        <begin position="94"/>
        <end position="113"/>
    </location>
</feature>
<keyword evidence="3" id="KW-1185">Reference proteome</keyword>
<dbReference type="Proteomes" id="UP000032900">
    <property type="component" value="Unassembled WGS sequence"/>
</dbReference>
<feature type="transmembrane region" description="Helical" evidence="1">
    <location>
        <begin position="164"/>
        <end position="179"/>
    </location>
</feature>
<feature type="transmembrane region" description="Helical" evidence="1">
    <location>
        <begin position="384"/>
        <end position="400"/>
    </location>
</feature>
<feature type="transmembrane region" description="Helical" evidence="1">
    <location>
        <begin position="191"/>
        <end position="211"/>
    </location>
</feature>
<comment type="caution">
    <text evidence="2">The sequence shown here is derived from an EMBL/GenBank/DDBJ whole genome shotgun (WGS) entry which is preliminary data.</text>
</comment>
<sequence>MNKNRLIIILGAILLCYMGWTNKYPLLTSASGTFINSGFTREVPWFGNLWYGLVITHASWASSLWLVIFFQAGLMAVLIYLFFKYFIKLPEYPLWALGFITFITGFTTASVTVSTIEPHIFSGLSVLSGGILLFAKEICRRDFILVSVIFVFSCSMDPSNMLSMVFLSTLFMIFGLISVRRKGTELLQKSVLVLAFTIISILMVSFIHHGVGGKFSPVNSYHTAILPGLMTTEQFQASLMQNPEGMEDKLDSLLDSKSLEMVQENDFVRAHGIYSAQNAIREMVALETDDAIMFSDSTVTLRAVFDYYNHEVRDVFISRQIFKIMQVKTWGGVQVWVSLAGLLLGVFVLKRHKNSSGYGFVIYLMAGWPVLAFCNSVFYGQAGLQSHLAWLWVFPMFIFFRESKAVQQHLSRISAILSINVISKTT</sequence>
<proteinExistence type="predicted"/>